<dbReference type="EMBL" id="CP000150">
    <property type="protein sequence ID" value="ABB05879.1"/>
    <property type="molecule type" value="Genomic_DNA"/>
</dbReference>
<dbReference type="KEGG" id="bur:Bcep18194_C6833"/>
<evidence type="ECO:0000256" key="1">
    <source>
        <dbReference type="ARBA" id="ARBA00001974"/>
    </source>
</evidence>
<feature type="binding site" evidence="4">
    <location>
        <position position="502"/>
    </location>
    <ligand>
        <name>FAD</name>
        <dbReference type="ChEBI" id="CHEBI:57692"/>
    </ligand>
</feature>
<dbReference type="InterPro" id="IPR002937">
    <property type="entry name" value="Amino_oxidase"/>
</dbReference>
<name>Q39NT7_BURL3</name>
<feature type="binding site" evidence="4">
    <location>
        <begin position="121"/>
        <end position="122"/>
    </location>
    <ligand>
        <name>FAD</name>
        <dbReference type="ChEBI" id="CHEBI:57692"/>
    </ligand>
</feature>
<evidence type="ECO:0000313" key="8">
    <source>
        <dbReference type="Proteomes" id="UP000002705"/>
    </source>
</evidence>
<evidence type="ECO:0000256" key="5">
    <source>
        <dbReference type="SAM" id="MobiDB-lite"/>
    </source>
</evidence>
<dbReference type="InterPro" id="IPR050703">
    <property type="entry name" value="Flavin_MAO"/>
</dbReference>
<dbReference type="InterPro" id="IPR001613">
    <property type="entry name" value="Flavin_amine_oxidase"/>
</dbReference>
<dbReference type="InterPro" id="IPR036188">
    <property type="entry name" value="FAD/NAD-bd_sf"/>
</dbReference>
<evidence type="ECO:0000259" key="6">
    <source>
        <dbReference type="Pfam" id="PF01593"/>
    </source>
</evidence>
<dbReference type="AlphaFoldDB" id="Q39NT7"/>
<feature type="binding site" evidence="4">
    <location>
        <position position="316"/>
    </location>
    <ligand>
        <name>FAD</name>
        <dbReference type="ChEBI" id="CHEBI:57692"/>
    </ligand>
</feature>
<dbReference type="EC" id="1.4.3.4" evidence="7"/>
<dbReference type="SUPFAM" id="SSF51905">
    <property type="entry name" value="FAD/NAD(P)-binding domain"/>
    <property type="match status" value="1"/>
</dbReference>
<evidence type="ECO:0000256" key="4">
    <source>
        <dbReference type="PIRSR" id="PIRSR601613-1"/>
    </source>
</evidence>
<sequence length="532" mass="57302">MAGAFRSVRNDVPNGPPIVRHPDGWLPSEFHCSSEHTMPKKSFPNGAADLHRRQWLKYAGASAAVVGTLAIGARQASAGEGGPSGNAGDVLDVAIIGAGLAGLTAARDLRQAGCESFVVLEARDRVGGRTLNYNVEGGYVTEVGGQWIGPGQTAVADLARELEVGTFPSYYDGKTVILGGEGRVAVDLKGTFGTDEAISSKLSTMSRDVPSGAPWTSPRVGELDKLSVADWMVKQDIKPEDRIGWDGSCTLSGGAPPVKMGLLHFLSMINSASCDYTQLDSIKHSAQETRFIGGSQILSTKMAAHLGDKVRLSTPVRRISNWDRDVVTLHTDHGDVRARKVIMAIHPALCNQVQFEPPLPERRASLQRAWPAHSPARKTAMVYRRPFWREKGLNGHIFQAGGPVIWAYDNSPPGGEIGIINAFVRNAMLPSDRKAAQRMLTEIYAQAWGDDALSPVSYHDHDWSRVDPWTITCVSAIPPGFWSAHGDGLHLPCGNLIWSGTETANIWAGYMDGAVRSGHQGALQALNGLRRA</sequence>
<evidence type="ECO:0000256" key="3">
    <source>
        <dbReference type="ARBA" id="ARBA00023002"/>
    </source>
</evidence>
<comment type="cofactor">
    <cofactor evidence="1">
        <name>FAD</name>
        <dbReference type="ChEBI" id="CHEBI:57692"/>
    </cofactor>
</comment>
<reference evidence="7" key="1">
    <citation type="submission" date="2009-01" db="EMBL/GenBank/DDBJ databases">
        <title>Complete sequence of chromosome 3 of Burkholderia sp. 383.</title>
        <authorList>
            <consortium name="US DOE Joint Genome Institute"/>
            <person name="Copeland A."/>
            <person name="Lucas S."/>
            <person name="Lapidus A."/>
            <person name="Barry K."/>
            <person name="Detter J.C."/>
            <person name="Glavina T."/>
            <person name="Hammon N."/>
            <person name="Israni S."/>
            <person name="Pitluck S."/>
            <person name="Chain P."/>
            <person name="Malfatti S."/>
            <person name="Shin M."/>
            <person name="Vergez L."/>
            <person name="Schmutz J."/>
            <person name="Larimer F."/>
            <person name="Land M."/>
            <person name="Kyrpides N."/>
            <person name="Lykidis A."/>
            <person name="Richardson P."/>
        </authorList>
    </citation>
    <scope>NUCLEOTIDE SEQUENCE</scope>
    <source>
        <strain evidence="7">383</strain>
    </source>
</reference>
<dbReference type="Proteomes" id="UP000002705">
    <property type="component" value="Chromosome 3"/>
</dbReference>
<evidence type="ECO:0000313" key="7">
    <source>
        <dbReference type="EMBL" id="ABB05879.1"/>
    </source>
</evidence>
<dbReference type="Pfam" id="PF01593">
    <property type="entry name" value="Amino_oxidase"/>
    <property type="match status" value="1"/>
</dbReference>
<accession>Q39NT7</accession>
<dbReference type="GO" id="GO:0097621">
    <property type="term" value="F:monoamine oxidase activity"/>
    <property type="evidence" value="ECO:0007669"/>
    <property type="project" value="UniProtKB-EC"/>
</dbReference>
<organism evidence="7 8">
    <name type="scientific">Burkholderia lata (strain ATCC 17760 / DSM 23089 / LMG 22485 / NCIMB 9086 / R18194 / 383)</name>
    <dbReference type="NCBI Taxonomy" id="482957"/>
    <lineage>
        <taxon>Bacteria</taxon>
        <taxon>Pseudomonadati</taxon>
        <taxon>Pseudomonadota</taxon>
        <taxon>Betaproteobacteria</taxon>
        <taxon>Burkholderiales</taxon>
        <taxon>Burkholderiaceae</taxon>
        <taxon>Burkholderia</taxon>
        <taxon>Burkholderia cepacia complex</taxon>
    </lineage>
</organism>
<dbReference type="Gene3D" id="3.50.50.60">
    <property type="entry name" value="FAD/NAD(P)-binding domain"/>
    <property type="match status" value="1"/>
</dbReference>
<keyword evidence="3 7" id="KW-0560">Oxidoreductase</keyword>
<dbReference type="InterPro" id="IPR006311">
    <property type="entry name" value="TAT_signal"/>
</dbReference>
<dbReference type="PANTHER" id="PTHR43563:SF1">
    <property type="entry name" value="AMINE OXIDASE [FLAVIN-CONTAINING] B"/>
    <property type="match status" value="1"/>
</dbReference>
<dbReference type="HOGENOM" id="CLU_004498_0_4_4"/>
<dbReference type="PRINTS" id="PR00757">
    <property type="entry name" value="AMINEOXDASEF"/>
</dbReference>
<dbReference type="SUPFAM" id="SSF54373">
    <property type="entry name" value="FAD-linked reductases, C-terminal domain"/>
    <property type="match status" value="1"/>
</dbReference>
<comment type="similarity">
    <text evidence="2">Belongs to the flavin monoamine oxidase family.</text>
</comment>
<evidence type="ECO:0000256" key="2">
    <source>
        <dbReference type="ARBA" id="ARBA00005995"/>
    </source>
</evidence>
<feature type="binding site" evidence="4">
    <location>
        <position position="423"/>
    </location>
    <ligand>
        <name>substrate</name>
    </ligand>
</feature>
<dbReference type="PROSITE" id="PS51318">
    <property type="entry name" value="TAT"/>
    <property type="match status" value="1"/>
</dbReference>
<dbReference type="PANTHER" id="PTHR43563">
    <property type="entry name" value="AMINE OXIDASE"/>
    <property type="match status" value="1"/>
</dbReference>
<gene>
    <name evidence="7" type="ordered locus">Bcep18194_C6833</name>
</gene>
<protein>
    <submittedName>
        <fullName evidence="7">Amine oxidase</fullName>
        <ecNumber evidence="7">1.4.3.4</ecNumber>
    </submittedName>
</protein>
<proteinExistence type="inferred from homology"/>
<dbReference type="PATRIC" id="fig|482957.22.peg.7363"/>
<keyword evidence="8" id="KW-1185">Reference proteome</keyword>
<feature type="region of interest" description="Disordered" evidence="5">
    <location>
        <begin position="1"/>
        <end position="21"/>
    </location>
</feature>
<feature type="domain" description="Amine oxidase" evidence="6">
    <location>
        <begin position="100"/>
        <end position="522"/>
    </location>
</feature>